<dbReference type="RefSeq" id="XP_033452121.1">
    <property type="nucleotide sequence ID" value="XM_033589307.1"/>
</dbReference>
<organism evidence="1 2">
    <name type="scientific">Didymella exigua CBS 183.55</name>
    <dbReference type="NCBI Taxonomy" id="1150837"/>
    <lineage>
        <taxon>Eukaryota</taxon>
        <taxon>Fungi</taxon>
        <taxon>Dikarya</taxon>
        <taxon>Ascomycota</taxon>
        <taxon>Pezizomycotina</taxon>
        <taxon>Dothideomycetes</taxon>
        <taxon>Pleosporomycetidae</taxon>
        <taxon>Pleosporales</taxon>
        <taxon>Pleosporineae</taxon>
        <taxon>Didymellaceae</taxon>
        <taxon>Didymella</taxon>
    </lineage>
</organism>
<evidence type="ECO:0000313" key="1">
    <source>
        <dbReference type="EMBL" id="KAF1931873.1"/>
    </source>
</evidence>
<gene>
    <name evidence="1" type="ORF">M421DRAFT_322475</name>
</gene>
<sequence>MPAKQSMSSHQRTALFTISAAAEDKGGLRVCSHIVKYAASRQRIPTCSRRWDVKREQREQDGMLLHIAQSRLIRCFERREALFGCLTTWGMQLTGLCFRAAVGGCFGSYPGRDWSWYETGARRRA</sequence>
<protein>
    <submittedName>
        <fullName evidence="1">Uncharacterized protein</fullName>
    </submittedName>
</protein>
<name>A0A6A5RWC0_9PLEO</name>
<reference evidence="1" key="1">
    <citation type="journal article" date="2020" name="Stud. Mycol.">
        <title>101 Dothideomycetes genomes: a test case for predicting lifestyles and emergence of pathogens.</title>
        <authorList>
            <person name="Haridas S."/>
            <person name="Albert R."/>
            <person name="Binder M."/>
            <person name="Bloem J."/>
            <person name="Labutti K."/>
            <person name="Salamov A."/>
            <person name="Andreopoulos B."/>
            <person name="Baker S."/>
            <person name="Barry K."/>
            <person name="Bills G."/>
            <person name="Bluhm B."/>
            <person name="Cannon C."/>
            <person name="Castanera R."/>
            <person name="Culley D."/>
            <person name="Daum C."/>
            <person name="Ezra D."/>
            <person name="Gonzalez J."/>
            <person name="Henrissat B."/>
            <person name="Kuo A."/>
            <person name="Liang C."/>
            <person name="Lipzen A."/>
            <person name="Lutzoni F."/>
            <person name="Magnuson J."/>
            <person name="Mondo S."/>
            <person name="Nolan M."/>
            <person name="Ohm R."/>
            <person name="Pangilinan J."/>
            <person name="Park H.-J."/>
            <person name="Ramirez L."/>
            <person name="Alfaro M."/>
            <person name="Sun H."/>
            <person name="Tritt A."/>
            <person name="Yoshinaga Y."/>
            <person name="Zwiers L.-H."/>
            <person name="Turgeon B."/>
            <person name="Goodwin S."/>
            <person name="Spatafora J."/>
            <person name="Crous P."/>
            <person name="Grigoriev I."/>
        </authorList>
    </citation>
    <scope>NUCLEOTIDE SEQUENCE</scope>
    <source>
        <strain evidence="1">CBS 183.55</strain>
    </source>
</reference>
<keyword evidence="2" id="KW-1185">Reference proteome</keyword>
<proteinExistence type="predicted"/>
<dbReference type="Proteomes" id="UP000800082">
    <property type="component" value="Unassembled WGS sequence"/>
</dbReference>
<dbReference type="AlphaFoldDB" id="A0A6A5RWC0"/>
<evidence type="ECO:0000313" key="2">
    <source>
        <dbReference type="Proteomes" id="UP000800082"/>
    </source>
</evidence>
<dbReference type="GeneID" id="54346954"/>
<dbReference type="EMBL" id="ML978960">
    <property type="protein sequence ID" value="KAF1931873.1"/>
    <property type="molecule type" value="Genomic_DNA"/>
</dbReference>
<accession>A0A6A5RWC0</accession>